<accession>A0A0S4QP27</accession>
<name>A0A0S4QP27_9ACTN</name>
<dbReference type="PROSITE" id="PS51077">
    <property type="entry name" value="HTH_ICLR"/>
    <property type="match status" value="1"/>
</dbReference>
<evidence type="ECO:0000259" key="5">
    <source>
        <dbReference type="PROSITE" id="PS51078"/>
    </source>
</evidence>
<keyword evidence="2 6" id="KW-0238">DNA-binding</keyword>
<gene>
    <name evidence="6" type="ORF">Ga0074812_11220</name>
</gene>
<evidence type="ECO:0000256" key="2">
    <source>
        <dbReference type="ARBA" id="ARBA00023125"/>
    </source>
</evidence>
<dbReference type="InterPro" id="IPR050707">
    <property type="entry name" value="HTH_MetabolicPath_Reg"/>
</dbReference>
<dbReference type="PROSITE" id="PS51078">
    <property type="entry name" value="ICLR_ED"/>
    <property type="match status" value="1"/>
</dbReference>
<dbReference type="GO" id="GO:0045892">
    <property type="term" value="P:negative regulation of DNA-templated transcription"/>
    <property type="evidence" value="ECO:0007669"/>
    <property type="project" value="TreeGrafter"/>
</dbReference>
<dbReference type="AlphaFoldDB" id="A0A0S4QP27"/>
<dbReference type="SMART" id="SM00346">
    <property type="entry name" value="HTH_ICLR"/>
    <property type="match status" value="1"/>
</dbReference>
<dbReference type="InterPro" id="IPR014757">
    <property type="entry name" value="Tscrpt_reg_IclR_C"/>
</dbReference>
<reference evidence="7" key="1">
    <citation type="submission" date="2015-11" db="EMBL/GenBank/DDBJ databases">
        <authorList>
            <person name="Varghese N."/>
        </authorList>
    </citation>
    <scope>NUCLEOTIDE SEQUENCE [LARGE SCALE GENOMIC DNA]</scope>
    <source>
        <strain evidence="7">DSM 45899</strain>
    </source>
</reference>
<dbReference type="EMBL" id="FAOZ01000012">
    <property type="protein sequence ID" value="CUU57360.1"/>
    <property type="molecule type" value="Genomic_DNA"/>
</dbReference>
<evidence type="ECO:0000256" key="1">
    <source>
        <dbReference type="ARBA" id="ARBA00023015"/>
    </source>
</evidence>
<dbReference type="Gene3D" id="3.30.450.40">
    <property type="match status" value="1"/>
</dbReference>
<evidence type="ECO:0000313" key="6">
    <source>
        <dbReference type="EMBL" id="CUU57360.1"/>
    </source>
</evidence>
<dbReference type="PANTHER" id="PTHR30136">
    <property type="entry name" value="HELIX-TURN-HELIX TRANSCRIPTIONAL REGULATOR, ICLR FAMILY"/>
    <property type="match status" value="1"/>
</dbReference>
<proteinExistence type="predicted"/>
<dbReference type="GO" id="GO:0003700">
    <property type="term" value="F:DNA-binding transcription factor activity"/>
    <property type="evidence" value="ECO:0007669"/>
    <property type="project" value="TreeGrafter"/>
</dbReference>
<keyword evidence="3" id="KW-0804">Transcription</keyword>
<dbReference type="SUPFAM" id="SSF46785">
    <property type="entry name" value="Winged helix' DNA-binding domain"/>
    <property type="match status" value="1"/>
</dbReference>
<dbReference type="Proteomes" id="UP000198802">
    <property type="component" value="Unassembled WGS sequence"/>
</dbReference>
<dbReference type="InterPro" id="IPR005471">
    <property type="entry name" value="Tscrpt_reg_IclR_N"/>
</dbReference>
<keyword evidence="1" id="KW-0805">Transcription regulation</keyword>
<evidence type="ECO:0000256" key="3">
    <source>
        <dbReference type="ARBA" id="ARBA00023163"/>
    </source>
</evidence>
<dbReference type="PANTHER" id="PTHR30136:SF24">
    <property type="entry name" value="HTH-TYPE TRANSCRIPTIONAL REPRESSOR ALLR"/>
    <property type="match status" value="1"/>
</dbReference>
<dbReference type="InterPro" id="IPR036390">
    <property type="entry name" value="WH_DNA-bd_sf"/>
</dbReference>
<dbReference type="Pfam" id="PF09339">
    <property type="entry name" value="HTH_IclR"/>
    <property type="match status" value="1"/>
</dbReference>
<evidence type="ECO:0000259" key="4">
    <source>
        <dbReference type="PROSITE" id="PS51077"/>
    </source>
</evidence>
<dbReference type="Gene3D" id="1.10.10.10">
    <property type="entry name" value="Winged helix-like DNA-binding domain superfamily/Winged helix DNA-binding domain"/>
    <property type="match status" value="1"/>
</dbReference>
<dbReference type="InterPro" id="IPR029016">
    <property type="entry name" value="GAF-like_dom_sf"/>
</dbReference>
<feature type="domain" description="IclR-ED" evidence="5">
    <location>
        <begin position="89"/>
        <end position="300"/>
    </location>
</feature>
<evidence type="ECO:0000313" key="7">
    <source>
        <dbReference type="Proteomes" id="UP000198802"/>
    </source>
</evidence>
<feature type="domain" description="HTH iclR-type" evidence="4">
    <location>
        <begin position="25"/>
        <end position="88"/>
    </location>
</feature>
<sequence>MVETCTTRVALCNHARKSTAMARPSPQTDRVVALIELIALRPTEGVTLADVTRGLGVNKSTCHSMLSALTSAGWLLRDPVRKRYCLGPGLVAVGRAADDGFPALAFARPAMAELSAAAGANCLVLTIGRDQMTVVDEVRHPRAAAGGLRVGSTVPLRPPFGTAVLAGDDTDRWLAQAPAAHREYYAAALASVRARGYAVELAPAPTEQLRRLASRLGLPGLLERLTEELTGDDHYLVQDLELSREYDTTSINIAVPGPGAQPVLLLGLTCLPAPLSGARIAELGSRLIEVAGLLSTALAGTSQTARAS</sequence>
<dbReference type="SUPFAM" id="SSF55781">
    <property type="entry name" value="GAF domain-like"/>
    <property type="match status" value="1"/>
</dbReference>
<protein>
    <submittedName>
        <fullName evidence="6">DNA-binding transcriptional regulator, IclR family</fullName>
    </submittedName>
</protein>
<organism evidence="6 7">
    <name type="scientific">Parafrankia irregularis</name>
    <dbReference type="NCBI Taxonomy" id="795642"/>
    <lineage>
        <taxon>Bacteria</taxon>
        <taxon>Bacillati</taxon>
        <taxon>Actinomycetota</taxon>
        <taxon>Actinomycetes</taxon>
        <taxon>Frankiales</taxon>
        <taxon>Frankiaceae</taxon>
        <taxon>Parafrankia</taxon>
    </lineage>
</organism>
<dbReference type="GO" id="GO:0003677">
    <property type="term" value="F:DNA binding"/>
    <property type="evidence" value="ECO:0007669"/>
    <property type="project" value="UniProtKB-KW"/>
</dbReference>
<dbReference type="InterPro" id="IPR036388">
    <property type="entry name" value="WH-like_DNA-bd_sf"/>
</dbReference>
<keyword evidence="7" id="KW-1185">Reference proteome</keyword>